<feature type="region of interest" description="Disordered" evidence="7">
    <location>
        <begin position="470"/>
        <end position="496"/>
    </location>
</feature>
<keyword evidence="10" id="KW-1185">Reference proteome</keyword>
<dbReference type="GO" id="GO:0005975">
    <property type="term" value="P:carbohydrate metabolic process"/>
    <property type="evidence" value="ECO:0007669"/>
    <property type="project" value="InterPro"/>
</dbReference>
<name>A0A423WAM5_9PEZI</name>
<dbReference type="InterPro" id="IPR002509">
    <property type="entry name" value="NODB_dom"/>
</dbReference>
<dbReference type="Proteomes" id="UP000285146">
    <property type="component" value="Unassembled WGS sequence"/>
</dbReference>
<feature type="compositionally biased region" description="Low complexity" evidence="7">
    <location>
        <begin position="335"/>
        <end position="348"/>
    </location>
</feature>
<dbReference type="Gene3D" id="3.20.20.370">
    <property type="entry name" value="Glycoside hydrolase/deacetylase"/>
    <property type="match status" value="1"/>
</dbReference>
<dbReference type="OrthoDB" id="407355at2759"/>
<organism evidence="9 10">
    <name type="scientific">Cytospora leucostoma</name>
    <dbReference type="NCBI Taxonomy" id="1230097"/>
    <lineage>
        <taxon>Eukaryota</taxon>
        <taxon>Fungi</taxon>
        <taxon>Dikarya</taxon>
        <taxon>Ascomycota</taxon>
        <taxon>Pezizomycotina</taxon>
        <taxon>Sordariomycetes</taxon>
        <taxon>Sordariomycetidae</taxon>
        <taxon>Diaporthales</taxon>
        <taxon>Cytosporaceae</taxon>
        <taxon>Cytospora</taxon>
    </lineage>
</organism>
<dbReference type="InterPro" id="IPR011330">
    <property type="entry name" value="Glyco_hydro/deAcase_b/a-brl"/>
</dbReference>
<protein>
    <recommendedName>
        <fullName evidence="8">NodB homology domain-containing protein</fullName>
    </recommendedName>
</protein>
<evidence type="ECO:0000256" key="6">
    <source>
        <dbReference type="ARBA" id="ARBA00023285"/>
    </source>
</evidence>
<dbReference type="GO" id="GO:0016810">
    <property type="term" value="F:hydrolase activity, acting on carbon-nitrogen (but not peptide) bonds"/>
    <property type="evidence" value="ECO:0007669"/>
    <property type="project" value="InterPro"/>
</dbReference>
<feature type="compositionally biased region" description="Low complexity" evidence="7">
    <location>
        <begin position="470"/>
        <end position="481"/>
    </location>
</feature>
<evidence type="ECO:0000256" key="7">
    <source>
        <dbReference type="SAM" id="MobiDB-lite"/>
    </source>
</evidence>
<dbReference type="GO" id="GO:0046872">
    <property type="term" value="F:metal ion binding"/>
    <property type="evidence" value="ECO:0007669"/>
    <property type="project" value="UniProtKB-KW"/>
</dbReference>
<evidence type="ECO:0000256" key="5">
    <source>
        <dbReference type="ARBA" id="ARBA00023277"/>
    </source>
</evidence>
<dbReference type="PANTHER" id="PTHR46471">
    <property type="entry name" value="CHITIN DEACETYLASE"/>
    <property type="match status" value="1"/>
</dbReference>
<keyword evidence="4" id="KW-0378">Hydrolase</keyword>
<keyword evidence="5" id="KW-0119">Carbohydrate metabolism</keyword>
<evidence type="ECO:0000313" key="10">
    <source>
        <dbReference type="Proteomes" id="UP000285146"/>
    </source>
</evidence>
<dbReference type="Pfam" id="PF01522">
    <property type="entry name" value="Polysacc_deac_1"/>
    <property type="match status" value="1"/>
</dbReference>
<dbReference type="AlphaFoldDB" id="A0A423WAM5"/>
<gene>
    <name evidence="9" type="ORF">VPNG_07939</name>
</gene>
<sequence>MALSFDDGPWEYTAELLDLLADYGANATFFVCGSNMDTEGQLTGHDHPQLLRRMVEEGHQVGTHTWGHMDLMTLDRDGVNDQMLRNEQALVETLGMIPTYFRPPYFSADGLALDAVGRLGYHVINADVDTRDWVGDYDAARANFDEGVRQAGLENDEAGGLIVLAHNIRERTVEELVAYMIDNARERGYRLVTVGQCLGDPERNWYRNPSTGGSWMSGGRGRGREMMERAVVPPPDAPKEESRKAAMRPALSHRLHAHTLPPNGVMKQYQQTLVPRAEGEASTGSTSSPTTTTSATVSYVTRILGIRCKRDQDPDCETVYKVVTATPKTKGAAASSPTSSPTTTTSTTVSHYTSIIATLCERPGDCTTVYKTVAGPDPKATQAIVPTPGPTGPPTTTHHYPKKRLILAGRPQKMTTLTIQDPFEGGQLPPKGFKLKPTKIPAGRFAGQAQVQVQVQAQVQAQALEQRQEQEQGQVEEQNQNEQHEHQQQQEQEQVQQRVQVQLNGLGHDRVPKHSKTVNNVTATKVPATSGGARFSRAGWGLAALVVASYLLFW</sequence>
<feature type="region of interest" description="Disordered" evidence="7">
    <location>
        <begin position="380"/>
        <end position="399"/>
    </location>
</feature>
<keyword evidence="2" id="KW-0479">Metal-binding</keyword>
<reference evidence="9 10" key="1">
    <citation type="submission" date="2015-09" db="EMBL/GenBank/DDBJ databases">
        <title>Host preference determinants of Valsa canker pathogens revealed by comparative genomics.</title>
        <authorList>
            <person name="Yin Z."/>
            <person name="Huang L."/>
        </authorList>
    </citation>
    <scope>NUCLEOTIDE SEQUENCE [LARGE SCALE GENOMIC DNA]</scope>
    <source>
        <strain evidence="9 10">SXYLt</strain>
    </source>
</reference>
<dbReference type="STRING" id="1230097.A0A423WAM5"/>
<evidence type="ECO:0000256" key="2">
    <source>
        <dbReference type="ARBA" id="ARBA00022723"/>
    </source>
</evidence>
<dbReference type="PROSITE" id="PS51677">
    <property type="entry name" value="NODB"/>
    <property type="match status" value="1"/>
</dbReference>
<keyword evidence="3" id="KW-0732">Signal</keyword>
<evidence type="ECO:0000256" key="3">
    <source>
        <dbReference type="ARBA" id="ARBA00022729"/>
    </source>
</evidence>
<dbReference type="SUPFAM" id="SSF88713">
    <property type="entry name" value="Glycoside hydrolase/deacetylase"/>
    <property type="match status" value="1"/>
</dbReference>
<evidence type="ECO:0000256" key="1">
    <source>
        <dbReference type="ARBA" id="ARBA00001941"/>
    </source>
</evidence>
<dbReference type="PANTHER" id="PTHR46471:SF2">
    <property type="entry name" value="CHITIN DEACETYLASE-RELATED"/>
    <property type="match status" value="1"/>
</dbReference>
<evidence type="ECO:0000259" key="8">
    <source>
        <dbReference type="PROSITE" id="PS51677"/>
    </source>
</evidence>
<comment type="caution">
    <text evidence="9">The sequence shown here is derived from an EMBL/GenBank/DDBJ whole genome shotgun (WGS) entry which is preliminary data.</text>
</comment>
<evidence type="ECO:0000313" key="9">
    <source>
        <dbReference type="EMBL" id="ROW00417.1"/>
    </source>
</evidence>
<feature type="region of interest" description="Disordered" evidence="7">
    <location>
        <begin position="328"/>
        <end position="348"/>
    </location>
</feature>
<feature type="domain" description="NodB homology" evidence="8">
    <location>
        <begin position="1"/>
        <end position="192"/>
    </location>
</feature>
<keyword evidence="6" id="KW-0170">Cobalt</keyword>
<proteinExistence type="predicted"/>
<dbReference type="EMBL" id="LKEB01000056">
    <property type="protein sequence ID" value="ROW00417.1"/>
    <property type="molecule type" value="Genomic_DNA"/>
</dbReference>
<accession>A0A423WAM5</accession>
<evidence type="ECO:0000256" key="4">
    <source>
        <dbReference type="ARBA" id="ARBA00022801"/>
    </source>
</evidence>
<dbReference type="CDD" id="cd10951">
    <property type="entry name" value="CE4_ClCDA_like"/>
    <property type="match status" value="1"/>
</dbReference>
<comment type="cofactor">
    <cofactor evidence="1">
        <name>Co(2+)</name>
        <dbReference type="ChEBI" id="CHEBI:48828"/>
    </cofactor>
</comment>
<feature type="region of interest" description="Disordered" evidence="7">
    <location>
        <begin position="420"/>
        <end position="439"/>
    </location>
</feature>
<dbReference type="InParanoid" id="A0A423WAM5"/>